<dbReference type="EMBL" id="CM056741">
    <property type="protein sequence ID" value="KAJ8685922.1"/>
    <property type="molecule type" value="Genomic_DNA"/>
</dbReference>
<reference evidence="1" key="1">
    <citation type="submission" date="2023-04" db="EMBL/GenBank/DDBJ databases">
        <title>A chromosome-level genome assembly of the parasitoid wasp Eretmocerus hayati.</title>
        <authorList>
            <person name="Zhong Y."/>
            <person name="Liu S."/>
            <person name="Liu Y."/>
        </authorList>
    </citation>
    <scope>NUCLEOTIDE SEQUENCE</scope>
    <source>
        <strain evidence="1">ZJU_SS_LIU_2023</strain>
    </source>
</reference>
<evidence type="ECO:0000313" key="2">
    <source>
        <dbReference type="Proteomes" id="UP001239111"/>
    </source>
</evidence>
<sequence>MLVDAGVPVSTMKDTCLNFDQSKPELLKKDDRPRCSVITDTHTMLGKCNLELYRIKHKSNVCCNDFPLPEDGIIERDWLQEYHDRINSAGETVSVLAHNKVRTTLKSNEKPRVIQLSCASIQEIENMRNGEYILDGGGIAPGIYSFQEGEGEICYINDTARDL</sequence>
<dbReference type="Proteomes" id="UP001239111">
    <property type="component" value="Chromosome 1"/>
</dbReference>
<name>A0ACC2PR96_9HYME</name>
<proteinExistence type="predicted"/>
<evidence type="ECO:0000313" key="1">
    <source>
        <dbReference type="EMBL" id="KAJ8685922.1"/>
    </source>
</evidence>
<organism evidence="1 2">
    <name type="scientific">Eretmocerus hayati</name>
    <dbReference type="NCBI Taxonomy" id="131215"/>
    <lineage>
        <taxon>Eukaryota</taxon>
        <taxon>Metazoa</taxon>
        <taxon>Ecdysozoa</taxon>
        <taxon>Arthropoda</taxon>
        <taxon>Hexapoda</taxon>
        <taxon>Insecta</taxon>
        <taxon>Pterygota</taxon>
        <taxon>Neoptera</taxon>
        <taxon>Endopterygota</taxon>
        <taxon>Hymenoptera</taxon>
        <taxon>Apocrita</taxon>
        <taxon>Proctotrupomorpha</taxon>
        <taxon>Chalcidoidea</taxon>
        <taxon>Aphelinidae</taxon>
        <taxon>Aphelininae</taxon>
        <taxon>Eretmocerus</taxon>
    </lineage>
</organism>
<keyword evidence="2" id="KW-1185">Reference proteome</keyword>
<comment type="caution">
    <text evidence="1">The sequence shown here is derived from an EMBL/GenBank/DDBJ whole genome shotgun (WGS) entry which is preliminary data.</text>
</comment>
<gene>
    <name evidence="1" type="ORF">QAD02_021715</name>
</gene>
<accession>A0ACC2PR96</accession>
<protein>
    <submittedName>
        <fullName evidence="1">Uncharacterized protein</fullName>
    </submittedName>
</protein>